<comment type="caution">
    <text evidence="2">The sequence shown here is derived from an EMBL/GenBank/DDBJ whole genome shotgun (WGS) entry which is preliminary data.</text>
</comment>
<keyword evidence="3" id="KW-1185">Reference proteome</keyword>
<accession>A0ABQ8TC72</accession>
<gene>
    <name evidence="2" type="ORF">ANN_04948</name>
</gene>
<evidence type="ECO:0000256" key="1">
    <source>
        <dbReference type="SAM" id="MobiDB-lite"/>
    </source>
</evidence>
<name>A0ABQ8TC72_PERAM</name>
<dbReference type="Proteomes" id="UP001148838">
    <property type="component" value="Unassembled WGS sequence"/>
</dbReference>
<evidence type="ECO:0000313" key="3">
    <source>
        <dbReference type="Proteomes" id="UP001148838"/>
    </source>
</evidence>
<reference evidence="2 3" key="1">
    <citation type="journal article" date="2022" name="Allergy">
        <title>Genome assembly and annotation of Periplaneta americana reveal a comprehensive cockroach allergen profile.</title>
        <authorList>
            <person name="Wang L."/>
            <person name="Xiong Q."/>
            <person name="Saelim N."/>
            <person name="Wang L."/>
            <person name="Nong W."/>
            <person name="Wan A.T."/>
            <person name="Shi M."/>
            <person name="Liu X."/>
            <person name="Cao Q."/>
            <person name="Hui J.H.L."/>
            <person name="Sookrung N."/>
            <person name="Leung T.F."/>
            <person name="Tungtrongchitr A."/>
            <person name="Tsui S.K.W."/>
        </authorList>
    </citation>
    <scope>NUCLEOTIDE SEQUENCE [LARGE SCALE GENOMIC DNA]</scope>
    <source>
        <strain evidence="2">PWHHKU_190912</strain>
    </source>
</reference>
<feature type="region of interest" description="Disordered" evidence="1">
    <location>
        <begin position="1"/>
        <end position="34"/>
    </location>
</feature>
<proteinExistence type="predicted"/>
<evidence type="ECO:0000313" key="2">
    <source>
        <dbReference type="EMBL" id="KAJ4443280.1"/>
    </source>
</evidence>
<organism evidence="2 3">
    <name type="scientific">Periplaneta americana</name>
    <name type="common">American cockroach</name>
    <name type="synonym">Blatta americana</name>
    <dbReference type="NCBI Taxonomy" id="6978"/>
    <lineage>
        <taxon>Eukaryota</taxon>
        <taxon>Metazoa</taxon>
        <taxon>Ecdysozoa</taxon>
        <taxon>Arthropoda</taxon>
        <taxon>Hexapoda</taxon>
        <taxon>Insecta</taxon>
        <taxon>Pterygota</taxon>
        <taxon>Neoptera</taxon>
        <taxon>Polyneoptera</taxon>
        <taxon>Dictyoptera</taxon>
        <taxon>Blattodea</taxon>
        <taxon>Blattoidea</taxon>
        <taxon>Blattidae</taxon>
        <taxon>Blattinae</taxon>
        <taxon>Periplaneta</taxon>
    </lineage>
</organism>
<protein>
    <submittedName>
        <fullName evidence="2">Uncharacterized protein</fullName>
    </submittedName>
</protein>
<dbReference type="EMBL" id="JAJSOF020000013">
    <property type="protein sequence ID" value="KAJ4443280.1"/>
    <property type="molecule type" value="Genomic_DNA"/>
</dbReference>
<feature type="compositionally biased region" description="Basic residues" evidence="1">
    <location>
        <begin position="7"/>
        <end position="19"/>
    </location>
</feature>
<sequence>MNNSAKGRNRKTSNSKRKREHDLRVAGKSYHTQRGKEIPAKIKSNNEILCNCHLDCTSISPQVKERLFEKFYAENEQIQGTFLMGLIHVIPVNRRRNGKNPEESRRQSTLIYNVPDGEGNHKRVCKRNTRDSPQAKRLLQLHHMKVEKAVECLKKDSEDSCMPGSDVCTLSVDMQQVKKHFVPDDVMNTITTARNKQPFKVVQMKGSYFMDFQQAADMIINTTKVNISSASWIKITTPGVIQIKKTFGEIEEWETIRVLKKGWRSEDFKTITFSEVTGAKRLSSEKKRDLRNMMEYLPEVHKQFYSELCQD</sequence>